<evidence type="ECO:0000256" key="2">
    <source>
        <dbReference type="ARBA" id="ARBA00022448"/>
    </source>
</evidence>
<keyword evidence="10" id="KW-1185">Reference proteome</keyword>
<keyword evidence="3" id="KW-1003">Cell membrane</keyword>
<evidence type="ECO:0000256" key="1">
    <source>
        <dbReference type="ARBA" id="ARBA00004651"/>
    </source>
</evidence>
<dbReference type="InterPro" id="IPR051393">
    <property type="entry name" value="ABC_transporter_permease"/>
</dbReference>
<keyword evidence="2 7" id="KW-0813">Transport</keyword>
<dbReference type="Proteomes" id="UP000460318">
    <property type="component" value="Unassembled WGS sequence"/>
</dbReference>
<dbReference type="SUPFAM" id="SSF161098">
    <property type="entry name" value="MetI-like"/>
    <property type="match status" value="1"/>
</dbReference>
<feature type="transmembrane region" description="Helical" evidence="7">
    <location>
        <begin position="259"/>
        <end position="278"/>
    </location>
</feature>
<evidence type="ECO:0000256" key="3">
    <source>
        <dbReference type="ARBA" id="ARBA00022475"/>
    </source>
</evidence>
<dbReference type="Gene3D" id="1.10.3720.10">
    <property type="entry name" value="MetI-like"/>
    <property type="match status" value="1"/>
</dbReference>
<gene>
    <name evidence="9" type="ORF">GRF59_02925</name>
</gene>
<evidence type="ECO:0000256" key="6">
    <source>
        <dbReference type="ARBA" id="ARBA00023136"/>
    </source>
</evidence>
<keyword evidence="6 7" id="KW-0472">Membrane</keyword>
<keyword evidence="4 7" id="KW-0812">Transmembrane</keyword>
<reference evidence="9 10" key="1">
    <citation type="submission" date="2019-12" db="EMBL/GenBank/DDBJ databases">
        <title>Paenibacillus sp. nov., an endophytic bacterium isolated from the stem of Dendrobium.</title>
        <authorList>
            <person name="Zhao R."/>
        </authorList>
    </citation>
    <scope>NUCLEOTIDE SEQUENCE [LARGE SCALE GENOMIC DNA]</scope>
    <source>
        <strain evidence="9 10">HJL G12</strain>
    </source>
</reference>
<sequence length="289" mass="33456">MRLQHKLRGDPVIALGFLAPSLIGFALFYMVPFVMGMVYSVQDGTREAHFVGLDNYIALFQSQSFRKAAWNTIWFTAVSVPVMLCSAVWIAIALNGKLFIRRWLRTAYVLPLVVPVASVVLVWQTFFEWNGALNHIFDYFGWHRVDWLKSDASRWIVLFLYMWKNLGYNVILILAGLQGISKDYYEVAEIEGGTRRTKLAITLIYLMPTLIFVAVMAIVQSFKVFRETYLLAGDYPHDSIYQLQHYMNNMFASIEIQKLTASAVVMVIAIWIIVTILFRAERWFRSFME</sequence>
<dbReference type="PANTHER" id="PTHR30193">
    <property type="entry name" value="ABC TRANSPORTER PERMEASE PROTEIN"/>
    <property type="match status" value="1"/>
</dbReference>
<dbReference type="PROSITE" id="PS50928">
    <property type="entry name" value="ABC_TM1"/>
    <property type="match status" value="1"/>
</dbReference>
<evidence type="ECO:0000259" key="8">
    <source>
        <dbReference type="PROSITE" id="PS50928"/>
    </source>
</evidence>
<name>A0A7X3IHE4_9BACL</name>
<accession>A0A7X3IHE4</accession>
<dbReference type="InterPro" id="IPR035906">
    <property type="entry name" value="MetI-like_sf"/>
</dbReference>
<comment type="similarity">
    <text evidence="7">Belongs to the binding-protein-dependent transport system permease family.</text>
</comment>
<dbReference type="GO" id="GO:0005886">
    <property type="term" value="C:plasma membrane"/>
    <property type="evidence" value="ECO:0007669"/>
    <property type="project" value="UniProtKB-SubCell"/>
</dbReference>
<dbReference type="PANTHER" id="PTHR30193:SF37">
    <property type="entry name" value="INNER MEMBRANE ABC TRANSPORTER PERMEASE PROTEIN YCJO"/>
    <property type="match status" value="1"/>
</dbReference>
<organism evidence="9 10">
    <name type="scientific">Paenibacillus dendrobii</name>
    <dbReference type="NCBI Taxonomy" id="2691084"/>
    <lineage>
        <taxon>Bacteria</taxon>
        <taxon>Bacillati</taxon>
        <taxon>Bacillota</taxon>
        <taxon>Bacilli</taxon>
        <taxon>Bacillales</taxon>
        <taxon>Paenibacillaceae</taxon>
        <taxon>Paenibacillus</taxon>
    </lineage>
</organism>
<dbReference type="CDD" id="cd06261">
    <property type="entry name" value="TM_PBP2"/>
    <property type="match status" value="1"/>
</dbReference>
<keyword evidence="5 7" id="KW-1133">Transmembrane helix</keyword>
<dbReference type="RefSeq" id="WP_160496161.1">
    <property type="nucleotide sequence ID" value="NZ_WUBI01000001.1"/>
</dbReference>
<comment type="caution">
    <text evidence="9">The sequence shown here is derived from an EMBL/GenBank/DDBJ whole genome shotgun (WGS) entry which is preliminary data.</text>
</comment>
<dbReference type="Pfam" id="PF00528">
    <property type="entry name" value="BPD_transp_1"/>
    <property type="match status" value="1"/>
</dbReference>
<dbReference type="InterPro" id="IPR000515">
    <property type="entry name" value="MetI-like"/>
</dbReference>
<feature type="transmembrane region" description="Helical" evidence="7">
    <location>
        <begin position="73"/>
        <end position="94"/>
    </location>
</feature>
<evidence type="ECO:0000256" key="5">
    <source>
        <dbReference type="ARBA" id="ARBA00022989"/>
    </source>
</evidence>
<evidence type="ECO:0000313" key="9">
    <source>
        <dbReference type="EMBL" id="MWV42570.1"/>
    </source>
</evidence>
<dbReference type="AlphaFoldDB" id="A0A7X3IHE4"/>
<feature type="transmembrane region" description="Helical" evidence="7">
    <location>
        <begin position="106"/>
        <end position="126"/>
    </location>
</feature>
<dbReference type="EMBL" id="WUBI01000001">
    <property type="protein sequence ID" value="MWV42570.1"/>
    <property type="molecule type" value="Genomic_DNA"/>
</dbReference>
<feature type="transmembrane region" description="Helical" evidence="7">
    <location>
        <begin position="198"/>
        <end position="219"/>
    </location>
</feature>
<feature type="transmembrane region" description="Helical" evidence="7">
    <location>
        <begin position="155"/>
        <end position="177"/>
    </location>
</feature>
<feature type="transmembrane region" description="Helical" evidence="7">
    <location>
        <begin position="12"/>
        <end position="31"/>
    </location>
</feature>
<dbReference type="GO" id="GO:0055085">
    <property type="term" value="P:transmembrane transport"/>
    <property type="evidence" value="ECO:0007669"/>
    <property type="project" value="InterPro"/>
</dbReference>
<comment type="subcellular location">
    <subcellularLocation>
        <location evidence="1 7">Cell membrane</location>
        <topology evidence="1 7">Multi-pass membrane protein</topology>
    </subcellularLocation>
</comment>
<evidence type="ECO:0000256" key="7">
    <source>
        <dbReference type="RuleBase" id="RU363032"/>
    </source>
</evidence>
<feature type="domain" description="ABC transmembrane type-1" evidence="8">
    <location>
        <begin position="69"/>
        <end position="277"/>
    </location>
</feature>
<evidence type="ECO:0000313" key="10">
    <source>
        <dbReference type="Proteomes" id="UP000460318"/>
    </source>
</evidence>
<proteinExistence type="inferred from homology"/>
<evidence type="ECO:0000256" key="4">
    <source>
        <dbReference type="ARBA" id="ARBA00022692"/>
    </source>
</evidence>
<protein>
    <submittedName>
        <fullName evidence="9">ABC transporter permease subunit</fullName>
    </submittedName>
</protein>